<evidence type="ECO:0000256" key="7">
    <source>
        <dbReference type="ARBA" id="ARBA00042419"/>
    </source>
</evidence>
<dbReference type="GO" id="GO:0006574">
    <property type="term" value="P:L-valine catabolic process"/>
    <property type="evidence" value="ECO:0007669"/>
    <property type="project" value="TreeGrafter"/>
</dbReference>
<feature type="domain" description="Aldehyde dehydrogenase" evidence="10">
    <location>
        <begin position="43"/>
        <end position="505"/>
    </location>
</feature>
<dbReference type="Proteomes" id="UP000274756">
    <property type="component" value="Unassembled WGS sequence"/>
</dbReference>
<evidence type="ECO:0000256" key="9">
    <source>
        <dbReference type="ARBA" id="ARBA00048821"/>
    </source>
</evidence>
<name>A0A3P7SMK5_DRAME</name>
<dbReference type="EMBL" id="UYYG01001152">
    <property type="protein sequence ID" value="VDN55312.1"/>
    <property type="molecule type" value="Genomic_DNA"/>
</dbReference>
<sequence>MSQLALFCGQTGNGIYSKRLFSNSQINLGAGKVKMWIGGRAIESQTTEWIDLTNPATNEVIGQVPKCTKAEMEMAVESCKEAFNKWKEISILNRQQCMFKLQHLILQNMNKLAENITQENGKILFESEGEIIRGLQVVEHACSAQSLQQGEFLQSIARDLDTMSMRVPLGVTAGITPFNFPAMIPLWMFPLSLVTGNTMIMKPSEQDPGACLLLAKLVKEAGIPDGCFNIIHGQHDAVNFICDHPEIRAISFVGGDRAGRHIFERGTLNGKRIQSNMGAKCHGIIMPDAHKEGLVRQLLSASFGCSGQRCLALSTAIFVGRAQEWIPELAKEAKKFKVNAGWKPGTDFGPLISRASKLRCLELIDSARKEGCRISVDGSNCSVPGFENGNFVGPTILEGVQPHMRCYKEEIFGPVLCVMTTNTLDEAIDIINNNRYGNGTILFTTNGAVARKFIHRVKVGQIGINIPVPLPLPMFSFTGNRDSFLGDVNFYGKAGMNFYTELKTVTQLWREVDAEQGYIDSFNLHEKS</sequence>
<evidence type="ECO:0000313" key="11">
    <source>
        <dbReference type="EMBL" id="VDN55312.1"/>
    </source>
</evidence>
<proteinExistence type="inferred from homology"/>
<dbReference type="Gene3D" id="3.40.605.10">
    <property type="entry name" value="Aldehyde Dehydrogenase, Chain A, domain 1"/>
    <property type="match status" value="1"/>
</dbReference>
<evidence type="ECO:0000256" key="3">
    <source>
        <dbReference type="ARBA" id="ARBA00023002"/>
    </source>
</evidence>
<gene>
    <name evidence="11" type="ORF">DME_LOCUS5285</name>
</gene>
<dbReference type="EC" id="1.2.1.27" evidence="2"/>
<comment type="function">
    <text evidence="5">Probable malonate and methylmalonate semialdehyde dehydrogenase involved in the catabolism of valine, thymine, and compounds catabolized by way of beta-alanine, including uracil and cytidine.</text>
</comment>
<dbReference type="InterPro" id="IPR016161">
    <property type="entry name" value="Ald_DH/histidinol_DH"/>
</dbReference>
<evidence type="ECO:0000256" key="5">
    <source>
        <dbReference type="ARBA" id="ARBA00037458"/>
    </source>
</evidence>
<evidence type="ECO:0000313" key="12">
    <source>
        <dbReference type="Proteomes" id="UP000274756"/>
    </source>
</evidence>
<keyword evidence="4" id="KW-0520">NAD</keyword>
<dbReference type="InterPro" id="IPR015590">
    <property type="entry name" value="Aldehyde_DH_dom"/>
</dbReference>
<keyword evidence="12" id="KW-1185">Reference proteome</keyword>
<evidence type="ECO:0000259" key="10">
    <source>
        <dbReference type="Pfam" id="PF00171"/>
    </source>
</evidence>
<evidence type="ECO:0000256" key="4">
    <source>
        <dbReference type="ARBA" id="ARBA00023027"/>
    </source>
</evidence>
<dbReference type="GO" id="GO:0004491">
    <property type="term" value="F:methylmalonate-semialdehyde dehydrogenase (acylating, NAD) activity"/>
    <property type="evidence" value="ECO:0007669"/>
    <property type="project" value="UniProtKB-EC"/>
</dbReference>
<dbReference type="PANTHER" id="PTHR43866">
    <property type="entry name" value="MALONATE-SEMIALDEHYDE DEHYDROGENASE"/>
    <property type="match status" value="1"/>
</dbReference>
<evidence type="ECO:0000256" key="8">
    <source>
        <dbReference type="ARBA" id="ARBA00047644"/>
    </source>
</evidence>
<dbReference type="Gene3D" id="3.40.309.10">
    <property type="entry name" value="Aldehyde Dehydrogenase, Chain A, domain 2"/>
    <property type="match status" value="1"/>
</dbReference>
<dbReference type="NCBIfam" id="TIGR01722">
    <property type="entry name" value="MMSDH"/>
    <property type="match status" value="1"/>
</dbReference>
<dbReference type="GO" id="GO:0005739">
    <property type="term" value="C:mitochondrion"/>
    <property type="evidence" value="ECO:0007669"/>
    <property type="project" value="TreeGrafter"/>
</dbReference>
<organism evidence="11 12">
    <name type="scientific">Dracunculus medinensis</name>
    <name type="common">Guinea worm</name>
    <dbReference type="NCBI Taxonomy" id="318479"/>
    <lineage>
        <taxon>Eukaryota</taxon>
        <taxon>Metazoa</taxon>
        <taxon>Ecdysozoa</taxon>
        <taxon>Nematoda</taxon>
        <taxon>Chromadorea</taxon>
        <taxon>Rhabditida</taxon>
        <taxon>Spirurina</taxon>
        <taxon>Dracunculoidea</taxon>
        <taxon>Dracunculidae</taxon>
        <taxon>Dracunculus</taxon>
    </lineage>
</organism>
<evidence type="ECO:0000256" key="2">
    <source>
        <dbReference type="ARBA" id="ARBA00013048"/>
    </source>
</evidence>
<dbReference type="OrthoDB" id="5828308at2759"/>
<dbReference type="InterPro" id="IPR016160">
    <property type="entry name" value="Ald_DH_CS_CYS"/>
</dbReference>
<protein>
    <recommendedName>
        <fullName evidence="6">Probable methylmalonate-semialdehyde/malonate-semialdehyde dehydrogenase [acylating], mitochondrial</fullName>
        <ecNumber evidence="2">1.2.1.27</ecNumber>
    </recommendedName>
    <alternativeName>
        <fullName evidence="7">Malonate-semialdehyde dehydrogenase [acylating]</fullName>
    </alternativeName>
</protein>
<dbReference type="Pfam" id="PF00171">
    <property type="entry name" value="Aldedh"/>
    <property type="match status" value="1"/>
</dbReference>
<dbReference type="InterPro" id="IPR016162">
    <property type="entry name" value="Ald_DH_N"/>
</dbReference>
<accession>A0A3P7SMK5</accession>
<dbReference type="STRING" id="318479.A0A3P7SMK5"/>
<dbReference type="SUPFAM" id="SSF53720">
    <property type="entry name" value="ALDH-like"/>
    <property type="match status" value="1"/>
</dbReference>
<dbReference type="FunFam" id="3.40.309.10:FF:000002">
    <property type="entry name" value="Methylmalonate-semialdehyde dehydrogenase (Acylating)"/>
    <property type="match status" value="1"/>
</dbReference>
<comment type="catalytic activity">
    <reaction evidence="8">
        <text>2-methyl-3-oxopropanoate + NAD(+) + CoA + H2O = propanoyl-CoA + hydrogencarbonate + NADH + H(+)</text>
        <dbReference type="Rhea" id="RHEA:20804"/>
        <dbReference type="ChEBI" id="CHEBI:15377"/>
        <dbReference type="ChEBI" id="CHEBI:15378"/>
        <dbReference type="ChEBI" id="CHEBI:17544"/>
        <dbReference type="ChEBI" id="CHEBI:57287"/>
        <dbReference type="ChEBI" id="CHEBI:57392"/>
        <dbReference type="ChEBI" id="CHEBI:57540"/>
        <dbReference type="ChEBI" id="CHEBI:57700"/>
        <dbReference type="ChEBI" id="CHEBI:57945"/>
        <dbReference type="EC" id="1.2.1.27"/>
    </reaction>
    <physiologicalReaction direction="left-to-right" evidence="8">
        <dbReference type="Rhea" id="RHEA:20805"/>
    </physiologicalReaction>
</comment>
<dbReference type="InterPro" id="IPR016163">
    <property type="entry name" value="Ald_DH_C"/>
</dbReference>
<dbReference type="AlphaFoldDB" id="A0A3P7SMK5"/>
<dbReference type="FunFam" id="3.40.605.10:FF:000003">
    <property type="entry name" value="Methylmalonate-semialdehyde dehydrogenase [acylating]"/>
    <property type="match status" value="1"/>
</dbReference>
<dbReference type="PANTHER" id="PTHR43866:SF3">
    <property type="entry name" value="METHYLMALONATE-SEMIALDEHYDE DEHYDROGENASE [ACYLATING], MITOCHONDRIAL"/>
    <property type="match status" value="1"/>
</dbReference>
<comment type="catalytic activity">
    <reaction evidence="9">
        <text>3-oxopropanoate + NAD(+) + CoA + H2O = hydrogencarbonate + acetyl-CoA + NADH + H(+)</text>
        <dbReference type="Rhea" id="RHEA:76615"/>
        <dbReference type="ChEBI" id="CHEBI:15377"/>
        <dbReference type="ChEBI" id="CHEBI:15378"/>
        <dbReference type="ChEBI" id="CHEBI:17544"/>
        <dbReference type="ChEBI" id="CHEBI:33190"/>
        <dbReference type="ChEBI" id="CHEBI:57287"/>
        <dbReference type="ChEBI" id="CHEBI:57288"/>
        <dbReference type="ChEBI" id="CHEBI:57540"/>
        <dbReference type="ChEBI" id="CHEBI:57945"/>
        <dbReference type="EC" id="1.2.1.27"/>
    </reaction>
    <physiologicalReaction direction="left-to-right" evidence="9">
        <dbReference type="Rhea" id="RHEA:76616"/>
    </physiologicalReaction>
</comment>
<dbReference type="GO" id="GO:0006210">
    <property type="term" value="P:thymine catabolic process"/>
    <property type="evidence" value="ECO:0007669"/>
    <property type="project" value="TreeGrafter"/>
</dbReference>
<reference evidence="11 12" key="1">
    <citation type="submission" date="2018-11" db="EMBL/GenBank/DDBJ databases">
        <authorList>
            <consortium name="Pathogen Informatics"/>
        </authorList>
    </citation>
    <scope>NUCLEOTIDE SEQUENCE [LARGE SCALE GENOMIC DNA]</scope>
</reference>
<dbReference type="CDD" id="cd07085">
    <property type="entry name" value="ALDH_F6_MMSDH"/>
    <property type="match status" value="1"/>
</dbReference>
<keyword evidence="3" id="KW-0560">Oxidoreductase</keyword>
<evidence type="ECO:0000256" key="1">
    <source>
        <dbReference type="ARBA" id="ARBA00009986"/>
    </source>
</evidence>
<dbReference type="PROSITE" id="PS00070">
    <property type="entry name" value="ALDEHYDE_DEHYDR_CYS"/>
    <property type="match status" value="1"/>
</dbReference>
<comment type="similarity">
    <text evidence="1">Belongs to the aldehyde dehydrogenase family.</text>
</comment>
<evidence type="ECO:0000256" key="6">
    <source>
        <dbReference type="ARBA" id="ARBA00039517"/>
    </source>
</evidence>
<dbReference type="InterPro" id="IPR010061">
    <property type="entry name" value="MeMal-semiAld_DH"/>
</dbReference>